<dbReference type="Pfam" id="PF00512">
    <property type="entry name" value="HisKA"/>
    <property type="match status" value="1"/>
</dbReference>
<dbReference type="Gene3D" id="1.10.287.130">
    <property type="match status" value="1"/>
</dbReference>
<dbReference type="GeneID" id="82892285"/>
<accession>A0ABY5V108</accession>
<dbReference type="InterPro" id="IPR036890">
    <property type="entry name" value="HATPase_C_sf"/>
</dbReference>
<dbReference type="PROSITE" id="PS50109">
    <property type="entry name" value="HIS_KIN"/>
    <property type="match status" value="1"/>
</dbReference>
<proteinExistence type="predicted"/>
<dbReference type="InterPro" id="IPR003661">
    <property type="entry name" value="HisK_dim/P_dom"/>
</dbReference>
<organism evidence="10 11">
    <name type="scientific">Alistipes ihumii AP11</name>
    <dbReference type="NCBI Taxonomy" id="1211813"/>
    <lineage>
        <taxon>Bacteria</taxon>
        <taxon>Pseudomonadati</taxon>
        <taxon>Bacteroidota</taxon>
        <taxon>Bacteroidia</taxon>
        <taxon>Bacteroidales</taxon>
        <taxon>Rikenellaceae</taxon>
        <taxon>Alistipes</taxon>
    </lineage>
</organism>
<dbReference type="EMBL" id="CP102294">
    <property type="protein sequence ID" value="UWN57166.1"/>
    <property type="molecule type" value="Genomic_DNA"/>
</dbReference>
<keyword evidence="7 8" id="KW-1133">Transmembrane helix</keyword>
<dbReference type="SUPFAM" id="SSF47384">
    <property type="entry name" value="Homodimeric domain of signal transducing histidine kinase"/>
    <property type="match status" value="1"/>
</dbReference>
<sequence>MKLIYRIALRLSLVLLPLLALWAVLFYAAMVDEINDEADDALEDYSELIVTRMLAGRTLPSLNSGSNNSYSIAPVDEAYASEHPRIVYYDAEVFIPEKDETEPARILTTVFQDRDGNYFELKVATPTFEKDDLLETILGWVVSLYFLLLVTIVGVTVWVLHRSMRPLYALLRWLDGYVPGRNNPPVPDDTNISEFRRLNEAAQRAADRSDELFDRQKQFIGNASHELQTPLAVLGNRLEWLLDRTELTEEQMGELFQMQRTLGGIVRLNRTLLLLTKIDNGQFPESTEVDIAGLVREQVALCEEIYESRGIACSVNCAGPLAVRMNESLASVLVANLVKNAFIHTAAGGGIRIDIEDRTLSVANDGDASLDGERIFERFYQGSKKEGSTGLGLALVNAVGRYYGLRVAYRFESGRHVFSVAWP</sequence>
<keyword evidence="8" id="KW-0472">Membrane</keyword>
<evidence type="ECO:0000256" key="6">
    <source>
        <dbReference type="ARBA" id="ARBA00022777"/>
    </source>
</evidence>
<evidence type="ECO:0000256" key="4">
    <source>
        <dbReference type="ARBA" id="ARBA00022679"/>
    </source>
</evidence>
<dbReference type="InterPro" id="IPR003594">
    <property type="entry name" value="HATPase_dom"/>
</dbReference>
<dbReference type="InterPro" id="IPR036097">
    <property type="entry name" value="HisK_dim/P_sf"/>
</dbReference>
<evidence type="ECO:0000256" key="5">
    <source>
        <dbReference type="ARBA" id="ARBA00022692"/>
    </source>
</evidence>
<evidence type="ECO:0000313" key="11">
    <source>
        <dbReference type="Proteomes" id="UP001059295"/>
    </source>
</evidence>
<dbReference type="SUPFAM" id="SSF55874">
    <property type="entry name" value="ATPase domain of HSP90 chaperone/DNA topoisomerase II/histidine kinase"/>
    <property type="match status" value="1"/>
</dbReference>
<reference evidence="10" key="1">
    <citation type="journal article" date="2022" name="Cell">
        <title>Design, construction, and in vivo augmentation of a complex gut microbiome.</title>
        <authorList>
            <person name="Cheng A.G."/>
            <person name="Ho P.Y."/>
            <person name="Aranda-Diaz A."/>
            <person name="Jain S."/>
            <person name="Yu F.B."/>
            <person name="Meng X."/>
            <person name="Wang M."/>
            <person name="Iakiviak M."/>
            <person name="Nagashima K."/>
            <person name="Zhao A."/>
            <person name="Murugkar P."/>
            <person name="Patil A."/>
            <person name="Atabakhsh K."/>
            <person name="Weakley A."/>
            <person name="Yan J."/>
            <person name="Brumbaugh A.R."/>
            <person name="Higginbottom S."/>
            <person name="Dimas A."/>
            <person name="Shiver A.L."/>
            <person name="Deutschbauer A."/>
            <person name="Neff N."/>
            <person name="Sonnenburg J.L."/>
            <person name="Huang K.C."/>
            <person name="Fischbach M.A."/>
        </authorList>
    </citation>
    <scope>NUCLEOTIDE SEQUENCE</scope>
    <source>
        <strain evidence="10">AP11</strain>
    </source>
</reference>
<evidence type="ECO:0000256" key="8">
    <source>
        <dbReference type="SAM" id="Phobius"/>
    </source>
</evidence>
<feature type="transmembrane region" description="Helical" evidence="8">
    <location>
        <begin position="137"/>
        <end position="160"/>
    </location>
</feature>
<keyword evidence="4" id="KW-0808">Transferase</keyword>
<evidence type="ECO:0000313" key="10">
    <source>
        <dbReference type="EMBL" id="UWN57166.1"/>
    </source>
</evidence>
<dbReference type="CDD" id="cd00075">
    <property type="entry name" value="HATPase"/>
    <property type="match status" value="1"/>
</dbReference>
<feature type="transmembrane region" description="Helical" evidence="8">
    <location>
        <begin position="7"/>
        <end position="30"/>
    </location>
</feature>
<dbReference type="GO" id="GO:0016301">
    <property type="term" value="F:kinase activity"/>
    <property type="evidence" value="ECO:0007669"/>
    <property type="project" value="UniProtKB-KW"/>
</dbReference>
<dbReference type="Gene3D" id="3.30.565.10">
    <property type="entry name" value="Histidine kinase-like ATPase, C-terminal domain"/>
    <property type="match status" value="1"/>
</dbReference>
<gene>
    <name evidence="10" type="ORF">NQ491_11085</name>
</gene>
<dbReference type="PANTHER" id="PTHR45436">
    <property type="entry name" value="SENSOR HISTIDINE KINASE YKOH"/>
    <property type="match status" value="1"/>
</dbReference>
<evidence type="ECO:0000259" key="9">
    <source>
        <dbReference type="PROSITE" id="PS50109"/>
    </source>
</evidence>
<name>A0ABY5V108_9BACT</name>
<keyword evidence="11" id="KW-1185">Reference proteome</keyword>
<dbReference type="Pfam" id="PF02518">
    <property type="entry name" value="HATPase_c"/>
    <property type="match status" value="1"/>
</dbReference>
<keyword evidence="3" id="KW-0597">Phosphoprotein</keyword>
<comment type="catalytic activity">
    <reaction evidence="1">
        <text>ATP + protein L-histidine = ADP + protein N-phospho-L-histidine.</text>
        <dbReference type="EC" id="2.7.13.3"/>
    </reaction>
</comment>
<dbReference type="Proteomes" id="UP001059295">
    <property type="component" value="Chromosome"/>
</dbReference>
<keyword evidence="5 8" id="KW-0812">Transmembrane</keyword>
<dbReference type="RefSeq" id="WP_019245471.1">
    <property type="nucleotide sequence ID" value="NZ_CAPH01000007.1"/>
</dbReference>
<dbReference type="SMART" id="SM00387">
    <property type="entry name" value="HATPase_c"/>
    <property type="match status" value="1"/>
</dbReference>
<evidence type="ECO:0000256" key="2">
    <source>
        <dbReference type="ARBA" id="ARBA00012438"/>
    </source>
</evidence>
<dbReference type="PANTHER" id="PTHR45436:SF5">
    <property type="entry name" value="SENSOR HISTIDINE KINASE TRCS"/>
    <property type="match status" value="1"/>
</dbReference>
<dbReference type="SMART" id="SM00388">
    <property type="entry name" value="HisKA"/>
    <property type="match status" value="1"/>
</dbReference>
<feature type="domain" description="Histidine kinase" evidence="9">
    <location>
        <begin position="222"/>
        <end position="423"/>
    </location>
</feature>
<protein>
    <recommendedName>
        <fullName evidence="2">histidine kinase</fullName>
        <ecNumber evidence="2">2.7.13.3</ecNumber>
    </recommendedName>
</protein>
<evidence type="ECO:0000256" key="1">
    <source>
        <dbReference type="ARBA" id="ARBA00000085"/>
    </source>
</evidence>
<dbReference type="EC" id="2.7.13.3" evidence="2"/>
<keyword evidence="6 10" id="KW-0418">Kinase</keyword>
<evidence type="ECO:0000256" key="7">
    <source>
        <dbReference type="ARBA" id="ARBA00022989"/>
    </source>
</evidence>
<dbReference type="InterPro" id="IPR050428">
    <property type="entry name" value="TCS_sensor_his_kinase"/>
</dbReference>
<dbReference type="InterPro" id="IPR005467">
    <property type="entry name" value="His_kinase_dom"/>
</dbReference>
<evidence type="ECO:0000256" key="3">
    <source>
        <dbReference type="ARBA" id="ARBA00022553"/>
    </source>
</evidence>
<dbReference type="CDD" id="cd00082">
    <property type="entry name" value="HisKA"/>
    <property type="match status" value="1"/>
</dbReference>